<dbReference type="GO" id="GO:0071949">
    <property type="term" value="F:FAD binding"/>
    <property type="evidence" value="ECO:0007669"/>
    <property type="project" value="InterPro"/>
</dbReference>
<evidence type="ECO:0000256" key="2">
    <source>
        <dbReference type="ARBA" id="ARBA00023033"/>
    </source>
</evidence>
<dbReference type="PRINTS" id="PR00420">
    <property type="entry name" value="RNGMNOXGNASE"/>
</dbReference>
<evidence type="ECO:0000256" key="1">
    <source>
        <dbReference type="ARBA" id="ARBA00023002"/>
    </source>
</evidence>
<dbReference type="AlphaFoldDB" id="A0A1Y0IM22"/>
<proteinExistence type="predicted"/>
<dbReference type="InterPro" id="IPR002938">
    <property type="entry name" value="FAD-bd"/>
</dbReference>
<dbReference type="InterPro" id="IPR050493">
    <property type="entry name" value="FAD-dep_Monooxygenase_BioMet"/>
</dbReference>
<dbReference type="EMBL" id="CP021434">
    <property type="protein sequence ID" value="ARU60856.1"/>
    <property type="molecule type" value="Genomic_DNA"/>
</dbReference>
<keyword evidence="1" id="KW-0560">Oxidoreductase</keyword>
<gene>
    <name evidence="4" type="ORF">CBW65_06915</name>
</gene>
<evidence type="ECO:0000259" key="3">
    <source>
        <dbReference type="Pfam" id="PF01494"/>
    </source>
</evidence>
<keyword evidence="2" id="KW-0503">Monooxygenase</keyword>
<dbReference type="GO" id="GO:0004497">
    <property type="term" value="F:monooxygenase activity"/>
    <property type="evidence" value="ECO:0007669"/>
    <property type="project" value="UniProtKB-KW"/>
</dbReference>
<accession>A0A1Y0IM22</accession>
<dbReference type="NCBIfam" id="NF005243">
    <property type="entry name" value="PRK06753.1"/>
    <property type="match status" value="1"/>
</dbReference>
<reference evidence="5" key="1">
    <citation type="submission" date="2017-05" db="EMBL/GenBank/DDBJ databases">
        <authorList>
            <person name="Sung H."/>
        </authorList>
    </citation>
    <scope>NUCLEOTIDE SEQUENCE [LARGE SCALE GENOMIC DNA]</scope>
    <source>
        <strain evidence="5">AR23208</strain>
    </source>
</reference>
<protein>
    <recommendedName>
        <fullName evidence="3">FAD-binding domain-containing protein</fullName>
    </recommendedName>
</protein>
<keyword evidence="5" id="KW-1185">Reference proteome</keyword>
<evidence type="ECO:0000313" key="4">
    <source>
        <dbReference type="EMBL" id="ARU60856.1"/>
    </source>
</evidence>
<dbReference type="Proteomes" id="UP000195437">
    <property type="component" value="Chromosome"/>
</dbReference>
<evidence type="ECO:0000313" key="5">
    <source>
        <dbReference type="Proteomes" id="UP000195437"/>
    </source>
</evidence>
<sequence>MSKQWLIAGGGISGLSAAIALQKCGLPVTLFESYPESKPAGAGIILAPNALEALHRLDPSLKVRALELGLACTEMRILSDKGAVLSRVHFGKAAPSVTLTRVDLYRLLMEALPQETLQFGKKAVAVKQKNTGEPHNPVLVLEDGSERDAEAVLACDGIHSALRQQFAPAPLRYAGYTCWRGIADLDIKQAYCTETWGSQGRFGVVPLPHGRVYWYALVNAAPGDPQVSAMDTADLLRHFARFHDPIPQILQQAQHHPFLHQDIADKKPLASFAHGRVAFLGDAAHAMTPNLGQGACQALEDAAVLADCLGEASSPESAFLRYDQLRRSRAHQVVATSSRMGKIAQLEHPLLCKLRNLAMRCAPASLSNRQLQWLYRMP</sequence>
<dbReference type="OrthoDB" id="9766816at2"/>
<feature type="domain" description="FAD-binding" evidence="3">
    <location>
        <begin position="6"/>
        <end position="336"/>
    </location>
</feature>
<dbReference type="KEGG" id="tum:CBW65_06915"/>
<dbReference type="SUPFAM" id="SSF51905">
    <property type="entry name" value="FAD/NAD(P)-binding domain"/>
    <property type="match status" value="1"/>
</dbReference>
<name>A0A1Y0IM22_9BACL</name>
<dbReference type="InterPro" id="IPR036188">
    <property type="entry name" value="FAD/NAD-bd_sf"/>
</dbReference>
<dbReference type="RefSeq" id="WP_087456245.1">
    <property type="nucleotide sequence ID" value="NZ_CP021434.1"/>
</dbReference>
<dbReference type="PANTHER" id="PTHR13789:SF309">
    <property type="entry name" value="PUTATIVE (AFU_ORTHOLOGUE AFUA_6G14510)-RELATED"/>
    <property type="match status" value="1"/>
</dbReference>
<dbReference type="PANTHER" id="PTHR13789">
    <property type="entry name" value="MONOOXYGENASE"/>
    <property type="match status" value="1"/>
</dbReference>
<organism evidence="4 5">
    <name type="scientific">Tumebacillus avium</name>
    <dbReference type="NCBI Taxonomy" id="1903704"/>
    <lineage>
        <taxon>Bacteria</taxon>
        <taxon>Bacillati</taxon>
        <taxon>Bacillota</taxon>
        <taxon>Bacilli</taxon>
        <taxon>Bacillales</taxon>
        <taxon>Alicyclobacillaceae</taxon>
        <taxon>Tumebacillus</taxon>
    </lineage>
</organism>
<dbReference type="Gene3D" id="3.50.50.60">
    <property type="entry name" value="FAD/NAD(P)-binding domain"/>
    <property type="match status" value="1"/>
</dbReference>
<dbReference type="Pfam" id="PF01494">
    <property type="entry name" value="FAD_binding_3"/>
    <property type="match status" value="1"/>
</dbReference>